<reference evidence="5" key="2">
    <citation type="journal article" date="2009" name="Fungal Genet. Biol.">
        <title>The 2008 update of the Aspergillus nidulans genome annotation: a community effort.</title>
        <authorList>
            <person name="Wortman J.R."/>
            <person name="Gilsenan J.M."/>
            <person name="Joardar V."/>
            <person name="Deegan J."/>
            <person name="Clutterbuck J."/>
            <person name="Andersen M.R."/>
            <person name="Archer D."/>
            <person name="Bencina M."/>
            <person name="Braus G."/>
            <person name="Coutinho P."/>
            <person name="von Dohren H."/>
            <person name="Doonan J."/>
            <person name="Driessen A.J."/>
            <person name="Durek P."/>
            <person name="Espeso E."/>
            <person name="Fekete E."/>
            <person name="Flipphi M."/>
            <person name="Estrada C.G."/>
            <person name="Geysens S."/>
            <person name="Goldman G."/>
            <person name="de Groot P.W."/>
            <person name="Hansen K."/>
            <person name="Harris S.D."/>
            <person name="Heinekamp T."/>
            <person name="Helmstaedt K."/>
            <person name="Henrissat B."/>
            <person name="Hofmann G."/>
            <person name="Homan T."/>
            <person name="Horio T."/>
            <person name="Horiuchi H."/>
            <person name="James S."/>
            <person name="Jones M."/>
            <person name="Karaffa L."/>
            <person name="Karanyi Z."/>
            <person name="Kato M."/>
            <person name="Keller N."/>
            <person name="Kelly D.E."/>
            <person name="Kiel J.A."/>
            <person name="Kim J.M."/>
            <person name="van der Klei I.J."/>
            <person name="Klis F.M."/>
            <person name="Kovalchuk A."/>
            <person name="Krasevec N."/>
            <person name="Kubicek C.P."/>
            <person name="Liu B."/>
            <person name="Maccabe A."/>
            <person name="Meyer V."/>
            <person name="Mirabito P."/>
            <person name="Miskei M."/>
            <person name="Mos M."/>
            <person name="Mullins J."/>
            <person name="Nelson D.R."/>
            <person name="Nielsen J."/>
            <person name="Oakley B.R."/>
            <person name="Osmani S.A."/>
            <person name="Pakula T."/>
            <person name="Paszewski A."/>
            <person name="Paulsen I."/>
            <person name="Pilsyk S."/>
            <person name="Pocsi I."/>
            <person name="Punt P.J."/>
            <person name="Ram A.F."/>
            <person name="Ren Q."/>
            <person name="Robellet X."/>
            <person name="Robson G."/>
            <person name="Seiboth B."/>
            <person name="van Solingen P."/>
            <person name="Specht T."/>
            <person name="Sun J."/>
            <person name="Taheri-Talesh N."/>
            <person name="Takeshita N."/>
            <person name="Ussery D."/>
            <person name="vanKuyk P.A."/>
            <person name="Visser H."/>
            <person name="van de Vondervoort P.J."/>
            <person name="de Vries R.P."/>
            <person name="Walton J."/>
            <person name="Xiang X."/>
            <person name="Xiong Y."/>
            <person name="Zeng A.P."/>
            <person name="Brandt B.W."/>
            <person name="Cornell M.J."/>
            <person name="van den Hondel C.A."/>
            <person name="Visser J."/>
            <person name="Oliver S.G."/>
            <person name="Turner G."/>
        </authorList>
    </citation>
    <scope>GENOME REANNOTATION</scope>
    <source>
        <strain evidence="5">FGSC A4 / ATCC 38163 / CBS 112.46 / NRRL 194 / M139</strain>
    </source>
</reference>
<dbReference type="RefSeq" id="XP_681583.1">
    <property type="nucleotide sequence ID" value="XM_676491.1"/>
</dbReference>
<name>Q5ATR6_EMENI</name>
<gene>
    <name evidence="4" type="ORF">ANIA_08314</name>
</gene>
<dbReference type="InterPro" id="IPR036514">
    <property type="entry name" value="SGNH_hydro_sf"/>
</dbReference>
<dbReference type="InterPro" id="IPR013830">
    <property type="entry name" value="SGNH_hydro"/>
</dbReference>
<protein>
    <recommendedName>
        <fullName evidence="3">SGNH hydrolase-type esterase domain-containing protein</fullName>
    </recommendedName>
</protein>
<feature type="signal peptide" evidence="2">
    <location>
        <begin position="1"/>
        <end position="22"/>
    </location>
</feature>
<feature type="domain" description="SGNH hydrolase-type esterase" evidence="3">
    <location>
        <begin position="296"/>
        <end position="485"/>
    </location>
</feature>
<evidence type="ECO:0000256" key="1">
    <source>
        <dbReference type="ARBA" id="ARBA00022729"/>
    </source>
</evidence>
<keyword evidence="1 2" id="KW-0732">Signal</keyword>
<dbReference type="CDD" id="cd01833">
    <property type="entry name" value="XynB_like"/>
    <property type="match status" value="1"/>
</dbReference>
<dbReference type="Gene3D" id="2.130.10.130">
    <property type="entry name" value="Integrin alpha, N-terminal"/>
    <property type="match status" value="2"/>
</dbReference>
<dbReference type="Gene3D" id="3.40.50.1110">
    <property type="entry name" value="SGNH hydrolase"/>
    <property type="match status" value="1"/>
</dbReference>
<dbReference type="InterPro" id="IPR013517">
    <property type="entry name" value="FG-GAP"/>
</dbReference>
<dbReference type="Pfam" id="PF13517">
    <property type="entry name" value="FG-GAP_3"/>
    <property type="match status" value="4"/>
</dbReference>
<dbReference type="PANTHER" id="PTHR30383">
    <property type="entry name" value="THIOESTERASE 1/PROTEASE 1/LYSOPHOSPHOLIPASE L1"/>
    <property type="match status" value="1"/>
</dbReference>
<dbReference type="Proteomes" id="UP000000560">
    <property type="component" value="Chromosome V"/>
</dbReference>
<proteinExistence type="predicted"/>
<evidence type="ECO:0000259" key="3">
    <source>
        <dbReference type="Pfam" id="PF13472"/>
    </source>
</evidence>
<evidence type="ECO:0000256" key="2">
    <source>
        <dbReference type="SAM" id="SignalP"/>
    </source>
</evidence>
<accession>Q5ATR6</accession>
<feature type="chain" id="PRO_5010266758" description="SGNH hydrolase-type esterase domain-containing protein" evidence="2">
    <location>
        <begin position="23"/>
        <end position="1282"/>
    </location>
</feature>
<accession>C8VE04</accession>
<evidence type="ECO:0000313" key="5">
    <source>
        <dbReference type="Proteomes" id="UP000000560"/>
    </source>
</evidence>
<reference evidence="5" key="1">
    <citation type="journal article" date="2005" name="Nature">
        <title>Sequencing of Aspergillus nidulans and comparative analysis with A. fumigatus and A. oryzae.</title>
        <authorList>
            <person name="Galagan J.E."/>
            <person name="Calvo S.E."/>
            <person name="Cuomo C."/>
            <person name="Ma L.J."/>
            <person name="Wortman J.R."/>
            <person name="Batzoglou S."/>
            <person name="Lee S.I."/>
            <person name="Basturkmen M."/>
            <person name="Spevak C.C."/>
            <person name="Clutterbuck J."/>
            <person name="Kapitonov V."/>
            <person name="Jurka J."/>
            <person name="Scazzocchio C."/>
            <person name="Farman M."/>
            <person name="Butler J."/>
            <person name="Purcell S."/>
            <person name="Harris S."/>
            <person name="Braus G.H."/>
            <person name="Draht O."/>
            <person name="Busch S."/>
            <person name="D'Enfert C."/>
            <person name="Bouchier C."/>
            <person name="Goldman G.H."/>
            <person name="Bell-Pedersen D."/>
            <person name="Griffiths-Jones S."/>
            <person name="Doonan J.H."/>
            <person name="Yu J."/>
            <person name="Vienken K."/>
            <person name="Pain A."/>
            <person name="Freitag M."/>
            <person name="Selker E.U."/>
            <person name="Archer D.B."/>
            <person name="Penalva M.A."/>
            <person name="Oakley B.R."/>
            <person name="Momany M."/>
            <person name="Tanaka T."/>
            <person name="Kumagai T."/>
            <person name="Asai K."/>
            <person name="Machida M."/>
            <person name="Nierman W.C."/>
            <person name="Denning D.W."/>
            <person name="Caddick M."/>
            <person name="Hynes M."/>
            <person name="Paoletti M."/>
            <person name="Fischer R."/>
            <person name="Miller B."/>
            <person name="Dyer P."/>
            <person name="Sachs M.S."/>
            <person name="Osmani S.A."/>
            <person name="Birren B.W."/>
        </authorList>
    </citation>
    <scope>NUCLEOTIDE SEQUENCE [LARGE SCALE GENOMIC DNA]</scope>
    <source>
        <strain evidence="5">FGSC A4 / ATCC 38163 / CBS 112.46 / NRRL 194 / M139</strain>
    </source>
</reference>
<sequence>MHWLRSIHAVVGICLAAACVNAKAAVVASKTIELFPEVTLEERAPTITSRPDPPVVDFGDAETYRPRIGVDTNYLTWEESSTKWIGVWTEYLTQGPSTTEYIKMHTATATEDGQRPGDVAILVPPVVATALANTVTKSMEACKLPIVKRRVRTGGMYPSSPFSLIHNLIHGVEAIKHEWFHRFNIPANGIPKPKEEEDGLTCDKNAPRDEFSLTCTDHNCNGPNECSDPIACDTSNDRCTTGHDKGCLCLHESFDIIAEYIPLEFFEVQDEIIEGLLNSSAGVPSKPFPTLRLLPLGDSITKGSGSSDDNGYRRRLHDLLLNDADTGGDNDDDRVSKVDFIGTFRNGNFEDRDHQGLSGKRISDIAAASDRVVKARPNVILVHVGTNDLDKPVEPVETAPDRLRALLDGLREACPDAAILVSEVMLNTHTDVQAKINVFNQALNGIVTEKQNAGEHIAVVPMGNLLTSEDLAANDYKHPGNQGYKKMAGAWFNAIDEANSRSWIKNPVEPEVTSGVGLGGTGSSRNICDGNNWERVGTVTPPLLKVWNEQGIFAYDGRLPTAKWVQWADINGDGRDDYLAIQKDGAVHAALFDENGQLARVVRNFAAGVNGFSGDKVHFADIDGDGYADYVLQAINGSATVSINTHNVGSKTGERNFEAPRLIAGGVDDVPGSKIRYADLNGDGRADYLILYDGGAVKAYINNGDYRFHEYGTVATGVSGAPGSRVVLTDVDGDGYADYVILAVERELPSAGCMADSDCSGECDSEEDYFCQNDGKCKCEKKPEKECSKTADCLGGWRPGKEANERIIRIIMASSVKMGEHGILLQGVSGICCSLISSRAKSDGALRDFEECHCLVAYVDGRATEYECDPKDDWEVCDSHCPGAIGFCMFSQREDLTHRVCHCLDNVESLKRRDLSVLSANITMDRSAPSGQMQNQKRADGAESANPITFMRNTHKLATDGSGGNWAERTLLSTGVQNPEGSVHFAKFIHDKIPDYVVVANPDTDPAFGVWSGTGMYDKAGAIRFADLDGDGRDDYIRVSINGAVDAWLNKGVNSLVRLPGLAPGLKGVTPEKVQFADVNGDGKADYLVVWEGGAVEAYLNTGQLAPSGKGDGRNWREKMVIAPGINGVLGDKIRFADIDGDGRADLLVLYDGGGIDGYLNTGVLNQDSSKRSWQKLSGPFAAGVNGVPGSKVRLADIDGDGLADYLVLYDGGAVHAYRNTGNVADDPNSRNFDDWGVIAEGVSGISGKNVYFADLSGDGKADYVAINEDGSIELLANKCGA</sequence>
<dbReference type="SUPFAM" id="SSF52266">
    <property type="entry name" value="SGNH hydrolase"/>
    <property type="match status" value="1"/>
</dbReference>
<dbReference type="InParanoid" id="Q5ATR6"/>
<dbReference type="SUPFAM" id="SSF69318">
    <property type="entry name" value="Integrin alpha N-terminal domain"/>
    <property type="match status" value="2"/>
</dbReference>
<dbReference type="EMBL" id="BN001305">
    <property type="protein sequence ID" value="CBF80288.1"/>
    <property type="molecule type" value="Genomic_DNA"/>
</dbReference>
<evidence type="ECO:0000313" key="4">
    <source>
        <dbReference type="EMBL" id="CBF80288.1"/>
    </source>
</evidence>
<keyword evidence="5" id="KW-1185">Reference proteome</keyword>
<dbReference type="PANTHER" id="PTHR30383:SF5">
    <property type="entry name" value="SGNH HYDROLASE-TYPE ESTERASE DOMAIN-CONTAINING PROTEIN"/>
    <property type="match status" value="1"/>
</dbReference>
<dbReference type="OMA" id="ESSTKWI"/>
<dbReference type="HOGENOM" id="CLU_262996_0_0_1"/>
<dbReference type="GO" id="GO:0004622">
    <property type="term" value="F:phosphatidylcholine lysophospholipase activity"/>
    <property type="evidence" value="ECO:0000318"/>
    <property type="project" value="GO_Central"/>
</dbReference>
<dbReference type="Pfam" id="PF13472">
    <property type="entry name" value="Lipase_GDSL_2"/>
    <property type="match status" value="1"/>
</dbReference>
<dbReference type="InterPro" id="IPR028994">
    <property type="entry name" value="Integrin_alpha_N"/>
</dbReference>
<dbReference type="PROSITE" id="PS51257">
    <property type="entry name" value="PROKAR_LIPOPROTEIN"/>
    <property type="match status" value="1"/>
</dbReference>
<dbReference type="OrthoDB" id="6123at2759"/>
<organism evidence="4 5">
    <name type="scientific">Emericella nidulans (strain FGSC A4 / ATCC 38163 / CBS 112.46 / NRRL 194 / M139)</name>
    <name type="common">Aspergillus nidulans</name>
    <dbReference type="NCBI Taxonomy" id="227321"/>
    <lineage>
        <taxon>Eukaryota</taxon>
        <taxon>Fungi</taxon>
        <taxon>Dikarya</taxon>
        <taxon>Ascomycota</taxon>
        <taxon>Pezizomycotina</taxon>
        <taxon>Eurotiomycetes</taxon>
        <taxon>Eurotiomycetidae</taxon>
        <taxon>Eurotiales</taxon>
        <taxon>Aspergillaceae</taxon>
        <taxon>Aspergillus</taxon>
        <taxon>Aspergillus subgen. Nidulantes</taxon>
    </lineage>
</organism>
<dbReference type="SMR" id="Q5ATR6"/>
<dbReference type="KEGG" id="ani:ANIA_08314"/>
<dbReference type="InterPro" id="IPR051532">
    <property type="entry name" value="Ester_Hydrolysis_Enzymes"/>
</dbReference>
<dbReference type="eggNOG" id="ENOG502SIJX">
    <property type="taxonomic scope" value="Eukaryota"/>
</dbReference>
<dbReference type="GeneID" id="2868708"/>